<dbReference type="STRING" id="88036.D8T972"/>
<dbReference type="Gramene" id="EFJ06774">
    <property type="protein sequence ID" value="EFJ06774"/>
    <property type="gene ID" value="SELMODRAFT_134752"/>
</dbReference>
<keyword evidence="2" id="KW-0808">Transferase</keyword>
<dbReference type="InParanoid" id="D8T972"/>
<dbReference type="eggNOG" id="KOG2246">
    <property type="taxonomic scope" value="Eukaryota"/>
</dbReference>
<feature type="transmembrane region" description="Helical" evidence="1">
    <location>
        <begin position="32"/>
        <end position="50"/>
    </location>
</feature>
<dbReference type="InterPro" id="IPR006740">
    <property type="entry name" value="DUF604"/>
</dbReference>
<dbReference type="HOGENOM" id="CLU_029819_2_0_1"/>
<evidence type="ECO:0000313" key="3">
    <source>
        <dbReference type="Proteomes" id="UP000001514"/>
    </source>
</evidence>
<dbReference type="Proteomes" id="UP000001514">
    <property type="component" value="Unassembled WGS sequence"/>
</dbReference>
<dbReference type="EMBL" id="GL377694">
    <property type="protein sequence ID" value="EFJ06774.1"/>
    <property type="molecule type" value="Genomic_DNA"/>
</dbReference>
<gene>
    <name evidence="2" type="primary">GT31C1-2</name>
    <name evidence="2" type="ORF">SELMODRAFT_134752</name>
</gene>
<reference evidence="2 3" key="1">
    <citation type="journal article" date="2011" name="Science">
        <title>The Selaginella genome identifies genetic changes associated with the evolution of vascular plants.</title>
        <authorList>
            <person name="Banks J.A."/>
            <person name="Nishiyama T."/>
            <person name="Hasebe M."/>
            <person name="Bowman J.L."/>
            <person name="Gribskov M."/>
            <person name="dePamphilis C."/>
            <person name="Albert V.A."/>
            <person name="Aono N."/>
            <person name="Aoyama T."/>
            <person name="Ambrose B.A."/>
            <person name="Ashton N.W."/>
            <person name="Axtell M.J."/>
            <person name="Barker E."/>
            <person name="Barker M.S."/>
            <person name="Bennetzen J.L."/>
            <person name="Bonawitz N.D."/>
            <person name="Chapple C."/>
            <person name="Cheng C."/>
            <person name="Correa L.G."/>
            <person name="Dacre M."/>
            <person name="DeBarry J."/>
            <person name="Dreyer I."/>
            <person name="Elias M."/>
            <person name="Engstrom E.M."/>
            <person name="Estelle M."/>
            <person name="Feng L."/>
            <person name="Finet C."/>
            <person name="Floyd S.K."/>
            <person name="Frommer W.B."/>
            <person name="Fujita T."/>
            <person name="Gramzow L."/>
            <person name="Gutensohn M."/>
            <person name="Harholt J."/>
            <person name="Hattori M."/>
            <person name="Heyl A."/>
            <person name="Hirai T."/>
            <person name="Hiwatashi Y."/>
            <person name="Ishikawa M."/>
            <person name="Iwata M."/>
            <person name="Karol K.G."/>
            <person name="Koehler B."/>
            <person name="Kolukisaoglu U."/>
            <person name="Kubo M."/>
            <person name="Kurata T."/>
            <person name="Lalonde S."/>
            <person name="Li K."/>
            <person name="Li Y."/>
            <person name="Litt A."/>
            <person name="Lyons E."/>
            <person name="Manning G."/>
            <person name="Maruyama T."/>
            <person name="Michael T.P."/>
            <person name="Mikami K."/>
            <person name="Miyazaki S."/>
            <person name="Morinaga S."/>
            <person name="Murata T."/>
            <person name="Mueller-Roeber B."/>
            <person name="Nelson D.R."/>
            <person name="Obara M."/>
            <person name="Oguri Y."/>
            <person name="Olmstead R.G."/>
            <person name="Onodera N."/>
            <person name="Petersen B.L."/>
            <person name="Pils B."/>
            <person name="Prigge M."/>
            <person name="Rensing S.A."/>
            <person name="Riano-Pachon D.M."/>
            <person name="Roberts A.W."/>
            <person name="Sato Y."/>
            <person name="Scheller H.V."/>
            <person name="Schulz B."/>
            <person name="Schulz C."/>
            <person name="Shakirov E.V."/>
            <person name="Shibagaki N."/>
            <person name="Shinohara N."/>
            <person name="Shippen D.E."/>
            <person name="Soerensen I."/>
            <person name="Sotooka R."/>
            <person name="Sugimoto N."/>
            <person name="Sugita M."/>
            <person name="Sumikawa N."/>
            <person name="Tanurdzic M."/>
            <person name="Theissen G."/>
            <person name="Ulvskov P."/>
            <person name="Wakazuki S."/>
            <person name="Weng J.K."/>
            <person name="Willats W.W."/>
            <person name="Wipf D."/>
            <person name="Wolf P.G."/>
            <person name="Yang L."/>
            <person name="Zimmer A.D."/>
            <person name="Zhu Q."/>
            <person name="Mitros T."/>
            <person name="Hellsten U."/>
            <person name="Loque D."/>
            <person name="Otillar R."/>
            <person name="Salamov A."/>
            <person name="Schmutz J."/>
            <person name="Shapiro H."/>
            <person name="Lindquist E."/>
            <person name="Lucas S."/>
            <person name="Rokhsar D."/>
            <person name="Grigoriev I.V."/>
        </authorList>
    </citation>
    <scope>NUCLEOTIDE SEQUENCE [LARGE SCALE GENOMIC DNA]</scope>
</reference>
<evidence type="ECO:0000256" key="1">
    <source>
        <dbReference type="SAM" id="Phobius"/>
    </source>
</evidence>
<dbReference type="KEGG" id="smo:SELMODRAFT_134752"/>
<accession>D8T972</accession>
<proteinExistence type="predicted"/>
<keyword evidence="1" id="KW-1133">Transmembrane helix</keyword>
<dbReference type="Gene3D" id="3.90.550.50">
    <property type="match status" value="1"/>
</dbReference>
<dbReference type="Pfam" id="PF04646">
    <property type="entry name" value="DUF604"/>
    <property type="match status" value="1"/>
</dbReference>
<keyword evidence="1" id="KW-0472">Membrane</keyword>
<keyword evidence="1" id="KW-0812">Transmembrane</keyword>
<dbReference type="GO" id="GO:0008375">
    <property type="term" value="F:acetylglucosaminyltransferase activity"/>
    <property type="evidence" value="ECO:0000318"/>
    <property type="project" value="GO_Central"/>
</dbReference>
<dbReference type="PANTHER" id="PTHR10811">
    <property type="entry name" value="FRINGE-RELATED"/>
    <property type="match status" value="1"/>
</dbReference>
<dbReference type="FunFam" id="3.90.550.50:FF:000006">
    <property type="entry name" value="Fringe-related protein-like"/>
    <property type="match status" value="1"/>
</dbReference>
<protein>
    <submittedName>
        <fullName evidence="2">Glycosyltransferase-like protein</fullName>
    </submittedName>
</protein>
<organism evidence="3">
    <name type="scientific">Selaginella moellendorffii</name>
    <name type="common">Spikemoss</name>
    <dbReference type="NCBI Taxonomy" id="88036"/>
    <lineage>
        <taxon>Eukaryota</taxon>
        <taxon>Viridiplantae</taxon>
        <taxon>Streptophyta</taxon>
        <taxon>Embryophyta</taxon>
        <taxon>Tracheophyta</taxon>
        <taxon>Lycopodiopsida</taxon>
        <taxon>Selaginellales</taxon>
        <taxon>Selaginellaceae</taxon>
        <taxon>Selaginella</taxon>
    </lineage>
</organism>
<keyword evidence="3" id="KW-1185">Reference proteome</keyword>
<dbReference type="OMA" id="NELNPKC"/>
<evidence type="ECO:0000313" key="2">
    <source>
        <dbReference type="EMBL" id="EFJ06774.1"/>
    </source>
</evidence>
<dbReference type="GeneID" id="9650688"/>
<sequence length="522" mass="58577">MSRKQRDPESRQKDSGSYCWNWKKCSAVASPALAIAFACSLVYLLVLIFARKPSCLVHSSRSSSFSSIASSTSSSLPSAKTKPTTFSFVDVETRPIEDDDDDDSSDPAGKMASLGNIVFGIAATARLWDRRKSYVKLWWRPNEMRGFVWLDEAIQNYSSGALPPSRISGSTAGFRYTRRGGRRAAIRISRIVSETFRVGLPDVHWFVMGDDDTIFVPDNLVRVLAKYDHRKLYYIGASSESHHQNLMFSYGMAYGGGGFAISYALASALEQRHDECLERYPFLYGSDDRIHACMSELGVPLTKELGFHQLDVHGDVSGLLSAHPIAPFISMHHLDVIHPIFPGVGQAAALRHLSKAVDIDPAGIFQQSICYDRQRSWSISVSFGYMVKVIRGGLKAPRDLETPTRTFMSWNRRFDEDGYSFTSRPPPKSPCDVPLVFHMKEVAYASRDGMSVSNYTRTRTKKQGGDCPSKSAEELRWIQVLKERTKDSWFVAPRRQCCQIMSVASHSMRLLVRDCRDGELIL</sequence>
<name>D8T972_SELML</name>
<dbReference type="AlphaFoldDB" id="D8T972"/>
<dbReference type="OrthoDB" id="414175at2759"/>